<dbReference type="InterPro" id="IPR015943">
    <property type="entry name" value="WD40/YVTN_repeat-like_dom_sf"/>
</dbReference>
<dbReference type="GO" id="GO:0004888">
    <property type="term" value="F:transmembrane signaling receptor activity"/>
    <property type="evidence" value="ECO:0007669"/>
    <property type="project" value="InterPro"/>
</dbReference>
<dbReference type="InterPro" id="IPR036734">
    <property type="entry name" value="Neur_chan_lig-bd_sf"/>
</dbReference>
<feature type="compositionally biased region" description="Basic and acidic residues" evidence="43">
    <location>
        <begin position="2722"/>
        <end position="2737"/>
    </location>
</feature>
<feature type="domain" description="Condensin complex subunit 1 C-terminal" evidence="46">
    <location>
        <begin position="861"/>
        <end position="1028"/>
    </location>
</feature>
<dbReference type="PRINTS" id="PR00252">
    <property type="entry name" value="NRIONCHANNEL"/>
</dbReference>
<dbReference type="Gene3D" id="1.25.10.10">
    <property type="entry name" value="Leucine-rich Repeat Variant"/>
    <property type="match status" value="1"/>
</dbReference>
<feature type="transmembrane region" description="Helical" evidence="42">
    <location>
        <begin position="2688"/>
        <end position="2707"/>
    </location>
</feature>
<dbReference type="PROSITE" id="PS00236">
    <property type="entry name" value="NEUROTR_ION_CHANNEL"/>
    <property type="match status" value="1"/>
</dbReference>
<dbReference type="InterPro" id="IPR006201">
    <property type="entry name" value="Neur_channel"/>
</dbReference>
<dbReference type="STRING" id="84645.A0A498L8Z5"/>
<dbReference type="GO" id="GO:0030991">
    <property type="term" value="C:intraciliary transport particle A"/>
    <property type="evidence" value="ECO:0007669"/>
    <property type="project" value="UniProtKB-ARBA"/>
</dbReference>
<evidence type="ECO:0000256" key="3">
    <source>
        <dbReference type="ARBA" id="ARBA00004279"/>
    </source>
</evidence>
<accession>A0A498L8Z5</accession>
<feature type="region of interest" description="Disordered" evidence="43">
    <location>
        <begin position="149"/>
        <end position="178"/>
    </location>
</feature>
<keyword evidence="17" id="KW-0770">Synapse</keyword>
<evidence type="ECO:0000256" key="4">
    <source>
        <dbReference type="ARBA" id="ARBA00004504"/>
    </source>
</evidence>
<comment type="subunit">
    <text evidence="36">Component of the IFT complex A (IFT-A) complex. IFT-A complex is divided into a core subcomplex composed of IFT122:IFT140:WDR19 which is associated with TULP3 and a peripheral subcomplex composed of IFT43:WDR35:TTC21B. Interacts (via C-terminal region) with IFT122 (via C-terminal region). Interacts with BBS1. Interacts with TTC25.</text>
</comment>
<dbReference type="InterPro" id="IPR040379">
    <property type="entry name" value="WDR19/dyf-2"/>
</dbReference>
<dbReference type="Proteomes" id="UP000290572">
    <property type="component" value="Unassembled WGS sequence"/>
</dbReference>
<feature type="region of interest" description="Disordered" evidence="43">
    <location>
        <begin position="2805"/>
        <end position="2824"/>
    </location>
</feature>
<evidence type="ECO:0000256" key="8">
    <source>
        <dbReference type="ARBA" id="ARBA00022553"/>
    </source>
</evidence>
<feature type="region of interest" description="Disordered" evidence="43">
    <location>
        <begin position="2722"/>
        <end position="2748"/>
    </location>
</feature>
<evidence type="ECO:0000256" key="35">
    <source>
        <dbReference type="ARBA" id="ARBA00060802"/>
    </source>
</evidence>
<dbReference type="Pfam" id="PF02932">
    <property type="entry name" value="Neur_chan_memb"/>
    <property type="match status" value="1"/>
</dbReference>
<keyword evidence="5 42" id="KW-0813">Transport</keyword>
<dbReference type="SUPFAM" id="SSF90112">
    <property type="entry name" value="Neurotransmitter-gated ion-channel transmembrane pore"/>
    <property type="match status" value="1"/>
</dbReference>
<dbReference type="Pfam" id="PF24762">
    <property type="entry name" value="TPR_IF140-IFT172"/>
    <property type="match status" value="1"/>
</dbReference>
<evidence type="ECO:0000256" key="23">
    <source>
        <dbReference type="ARBA" id="ARBA00023173"/>
    </source>
</evidence>
<evidence type="ECO:0000256" key="36">
    <source>
        <dbReference type="ARBA" id="ARBA00064891"/>
    </source>
</evidence>
<dbReference type="Pfam" id="PF23389">
    <property type="entry name" value="Beta-prop_WDR19_1st"/>
    <property type="match status" value="1"/>
</dbReference>
<keyword evidence="21" id="KW-1015">Disulfide bond</keyword>
<feature type="transmembrane region" description="Helical" evidence="42">
    <location>
        <begin position="2625"/>
        <end position="2647"/>
    </location>
</feature>
<evidence type="ECO:0000256" key="33">
    <source>
        <dbReference type="ARBA" id="ARBA00053638"/>
    </source>
</evidence>
<dbReference type="InterPro" id="IPR008060">
    <property type="entry name" value="Glycine_rcpt_B"/>
</dbReference>
<dbReference type="GO" id="GO:0035721">
    <property type="term" value="P:intraciliary retrograde transport"/>
    <property type="evidence" value="ECO:0007669"/>
    <property type="project" value="InterPro"/>
</dbReference>
<feature type="transmembrane region" description="Helical" evidence="42">
    <location>
        <begin position="2834"/>
        <end position="2854"/>
    </location>
</feature>
<comment type="catalytic activity">
    <reaction evidence="31">
        <text>chloride(in) = chloride(out)</text>
        <dbReference type="Rhea" id="RHEA:29823"/>
        <dbReference type="ChEBI" id="CHEBI:17996"/>
    </reaction>
</comment>
<comment type="subunit">
    <text evidence="37">Forms heteropentamers with glycin receptor alpha subunits. Heteropentamers with GLRA1 can be composed of two GLRA1 and three GLRB subunits, or three GLRA1 and two GLRB subunits, or four GLRA1 subunits and one GLRB subunit. Forms heteropentamers with GLRA2. Functional GLRB-GLRA2 heteropentamers contain four GLRA2 subunits and one GLRB subunit, although alternative subunit composition cannot be excluded. Forms a heteropentamer with GLRA3. Interacts with GPHN.</text>
</comment>
<evidence type="ECO:0000256" key="43">
    <source>
        <dbReference type="SAM" id="MobiDB-lite"/>
    </source>
</evidence>
<evidence type="ECO:0000256" key="40">
    <source>
        <dbReference type="ARBA" id="ARBA00075765"/>
    </source>
</evidence>
<feature type="domain" description="Neurotransmitter-gated ion-channel ligand-binding" evidence="44">
    <location>
        <begin position="2415"/>
        <end position="2622"/>
    </location>
</feature>
<sequence>MELIRSLQLLKLNSVSAAWVDAVWDFEFTHTDPLDPVIEEEIKEDPNVFKTIYMQLLPFSNEDDDNTQSVWVVFGENGVSAKSLVAVLSYFILSAKAKSPSLEQRLCGLQAASLYLLLLKIPGSVANKVYHQILFDTCLNMPLKCWPQESGKKRKKDSLKSSQGDPKTGKRSRPPKKVSEEDLLKLREGIVLLVCTLLKLLERFSLKDKPQSADSCVQLFTELTNFEPVIGDMSFSQERNVDQLQSLPELSYHGLGLLCSTIHGEGDECRRRVFRKLLYVILMMKTQERSKPSLLAPSQAVCGARDQAILFISHIVDKQREATLPLLRILVQHICHQMVEKSEYRASGAQAVGKLIAKMPCQDYAAIVKWLYSYSRNNKVAFRMFALDVAMVLLEQSERDVDDTVDPEVAVFLSHRFLVHNIIYNHRNDVSPTVRGHALHCLAQCLELGSQNATKCVHELFSNSAQTMLESGRSDQTLKRRDTVQKTALTFRTIELTKHKSIATTHRSGINTSLQNEETMTLFKKHVSDPKTNARKSALETVMSLLKHGVITCSAENLNILSDRCRDPAVSVKKKAMQCLMDLLAHFNGYHQGQALPENTEVQEAWLRGVLPAVMDSESSVQEKALECLDHVVIAHIKSQGKYRDGDTSQKLAWELLGLMCDKCQDLSRYFSKAFSVWAPQQKFTPAFVNGLLSHTEGEKAAAAWLLLAKIASCSPKLNYGTVLETWENTISLPLEVISSCVDTLVRFARSDNTQDTLRFLDRYCGELVSVCESYLSGVILQEKGAENINEDLLVKHLYTLGAASLHCPSKVGKRIFLLVQSVLTPSEQQPGKLCLQHEELMLKYLPVFARELEVGTELAVRSNVVVVMCDLCVRYTNTVTRYIPNISACLRDKEPIVREQTLIMLTNLLQEEYVKWKGALFFRFAVALVDPDPAIADLCEYCLVDLLLKKSPLMFSQHFIECIFHFNSYDKHKKYNKFPQTESEKSKFSLKGPQNQGKRFRIYKFLLKNFTDEQRFNITTKICQDILATFVDSELPLDSEGSELLADTFDILSLKEMKLTAMSGPAAGEEPQEDEMAMAKAVLQVAQKKLVSQVQKRNFVENVIPIIISLKNMLEEQHSPVLKHLMAYLQVTMQDYRSEVKELFAADEQLAAEVEYNLKQFEKEKQQQEQQQMENQLGNFTLSPRQNSNAVASPAQAANVGGQTGFATPQNHHAAKGPAQTPKSADALRRRTFAGMVTPVRTHSSPTVFSTGKHTKKITCGCWSSQNLLALGSEDRSITISNHEGDTIRQTSVRADPADVQFSVMKTDERSSPGESTVSVALGKKTLFLFNLNDPDNPIELAFQQRYGNIISYRWYGDGYIMIGFSHGYFVVISTHIREIGQELFQAHNHKDSLTSIAISQSLNKAASCGDNCIKIHDLTDLKEMYAIVTLDEETKGLDQMCWTDDGQLLAVSSQQGTLHVFLTKLPILGDSSSTRIAYLTSLLEVTVANQVEGESPVAVAVEVEPNFIAVGPYHVAVGMNNRAWFYALGENGVERVKDTEYLGTVASMCLNCDYAAALFEGKVQLHVIDGDEQVVQEDRQTKLFPEPDQKYRILSHALTSEFLYYGTDTGLIQCFYFEDWQSVNEYRHSVGVRKVFPDPNGTRLVFIDEKSDGFLYCPVNDSVFEIPDFSPAIKGVLWENWISNKGVFVAYEEDKVYTYAFHKDTIQGSKVILVGATKLPFSHKPLLLHNGELTCQTQSGKINSVVLNTHSFLNNPHSDTSKDKLQSLLQQAIMLKRFSDAWNICKALNRTEAWGELGRACLHHMEVELAIRVYRMMGNVGMVMSLEDIKGIEDQNLLAGHLAMFCNDYNRAQDLYLTSSYPMAALEMRRDLQHWDSALQLAKRLDPDEIPFISKEYAIQLEFVGDYTNALAHYEKGITGNNKDHDESCLAGVARMSIRMGDIRRGANQAIKHPSRALKKDCGAILESMKQYSEAAQLYEKGQYYDKAASVYIRCKNWAKVGELLPHVTSPKIHLQYAKAKEVDGKYKEAAMAYESARDWDNVIRILLEHLNNPEEAVRIVRETQSIEGAKMVARFFLRLSDYGSAIQFLVLSRCSDEAFQLAQQHGQMEVYADIIGSEATIEDYQSIALYFEGEKNHLQAGKFFQKCGQYSRALKHFLKCPSSDDSLAIEMAIETVGEAKDESLTNQLIDYLMGESDGMPKDAKYLFRLYMALKQYREAARTAIIIAREEQSAGNYRNAHDVLFSMYAELQTQHIKIPAEMATNLMILHSYILVKIHVKRGDHLKGARMLIRVSNNISKFPSHIVPILTSAVIECHRAGLRNSAFSFASMLMRPEYRNKIDLKYKKKIEAMVRCAVMVLKGLILLLLLVQFSAESSAKEGGKPKKGKKGKQVICPSQLSAEDLDRVPANSTSNILNRLLMTYDSRIRPNFKGIPVEDKVNIFINSFGSIQETTMDYRVNIFLRQRWNDPRLRLPADFKSDALTVDPKMFQCLWKPDLFFANEKNANFHDVTQENILLFIFRNGDVLISMRLSVTLSCPLDLTLFPMDTQLCKMQLESFGYTTKDLVFMWQSGDPVQMDEIALPQFDVKQEDIEYGNCTKFYPGTGYYTCVEVIFTLRRQVGFYMMGVYAPTLLIVVLSWLSFWINPDASAARVPLGILSVLSLSSESMSLASELPKVSYVKAIDIWMIACLLFGFASLVEYAVVQVMLNSPKRIEAEKAKMAQKDKAREKENKTPAKTNSANGTGGTPIHVSTLQVVENRCKKVCTSKSDLRSNDFSIVGSLPRDFELSNFDCYGKPIEVTDAAGKSQNKNNKKPPPPKPVIPSAAKQIDLYARALFPFTFLFFNVIYWSVYL</sequence>
<dbReference type="GO" id="GO:0031514">
    <property type="term" value="C:motile cilium"/>
    <property type="evidence" value="ECO:0007669"/>
    <property type="project" value="UniProtKB-SubCell"/>
</dbReference>
<keyword evidence="15" id="KW-0282">Flagellum</keyword>
<keyword evidence="9" id="KW-0853">WD repeat</keyword>
<evidence type="ECO:0000256" key="13">
    <source>
        <dbReference type="ARBA" id="ARBA00022794"/>
    </source>
</evidence>
<evidence type="ECO:0000256" key="34">
    <source>
        <dbReference type="ARBA" id="ARBA00055821"/>
    </source>
</evidence>
<comment type="function">
    <text evidence="33">As component of the IFT complex A (IFT-A), a complex required for retrograde ciliary transport and entry into cilia of G protein-coupled receptors (GPCRs), it is involved in cilia function and/or assembly. Essential for functional IFT-A assembly and ciliary entry of GPCRs. Associates with the BBSome complex to mediate ciliary transport.</text>
</comment>
<evidence type="ECO:0000256" key="18">
    <source>
        <dbReference type="ARBA" id="ARBA00023065"/>
    </source>
</evidence>
<comment type="similarity">
    <text evidence="35">Belongs to the ligand-gated ion channel (TC 1.A.9) family. Glycine receptor (TC 1.A.9.3) subfamily. GLRB sub-subfamily.</text>
</comment>
<evidence type="ECO:0000259" key="46">
    <source>
        <dbReference type="Pfam" id="PF12717"/>
    </source>
</evidence>
<dbReference type="InterPro" id="IPR006029">
    <property type="entry name" value="Neurotrans-gated_channel_TM"/>
</dbReference>
<gene>
    <name evidence="50" type="ORF">ROHU_035675</name>
</gene>
<feature type="domain" description="Neurotransmitter-gated ion-channel transmembrane" evidence="45">
    <location>
        <begin position="2630"/>
        <end position="2852"/>
    </location>
</feature>
<dbReference type="GO" id="GO:0060271">
    <property type="term" value="P:cilium assembly"/>
    <property type="evidence" value="ECO:0007669"/>
    <property type="project" value="TreeGrafter"/>
</dbReference>
<keyword evidence="20 42" id="KW-0472">Membrane</keyword>
<evidence type="ECO:0000256" key="22">
    <source>
        <dbReference type="ARBA" id="ARBA00023170"/>
    </source>
</evidence>
<evidence type="ECO:0000259" key="49">
    <source>
        <dbReference type="Pfam" id="PF24762"/>
    </source>
</evidence>
<dbReference type="InterPro" id="IPR038050">
    <property type="entry name" value="Neuro_actylchol_rec"/>
</dbReference>
<dbReference type="GO" id="GO:0045211">
    <property type="term" value="C:postsynaptic membrane"/>
    <property type="evidence" value="ECO:0007669"/>
    <property type="project" value="UniProtKB-SubCell"/>
</dbReference>
<dbReference type="SMART" id="SM00320">
    <property type="entry name" value="WD40"/>
    <property type="match status" value="3"/>
</dbReference>
<evidence type="ECO:0000256" key="16">
    <source>
        <dbReference type="ARBA" id="ARBA00022989"/>
    </source>
</evidence>
<dbReference type="InterPro" id="IPR016024">
    <property type="entry name" value="ARM-type_fold"/>
</dbReference>
<keyword evidence="51" id="KW-1185">Reference proteome</keyword>
<evidence type="ECO:0000259" key="45">
    <source>
        <dbReference type="Pfam" id="PF02932"/>
    </source>
</evidence>
<evidence type="ECO:0000256" key="31">
    <source>
        <dbReference type="ARBA" id="ARBA00024167"/>
    </source>
</evidence>
<organism evidence="50 51">
    <name type="scientific">Labeo rohita</name>
    <name type="common">Indian major carp</name>
    <name type="synonym">Cyprinus rohita</name>
    <dbReference type="NCBI Taxonomy" id="84645"/>
    <lineage>
        <taxon>Eukaryota</taxon>
        <taxon>Metazoa</taxon>
        <taxon>Chordata</taxon>
        <taxon>Craniata</taxon>
        <taxon>Vertebrata</taxon>
        <taxon>Euteleostomi</taxon>
        <taxon>Actinopterygii</taxon>
        <taxon>Neopterygii</taxon>
        <taxon>Teleostei</taxon>
        <taxon>Ostariophysi</taxon>
        <taxon>Cypriniformes</taxon>
        <taxon>Cyprinidae</taxon>
        <taxon>Labeoninae</taxon>
        <taxon>Labeonini</taxon>
        <taxon>Labeo</taxon>
    </lineage>
</organism>
<dbReference type="PANTHER" id="PTHR14920">
    <property type="entry name" value="OSMOTIC AVOIDANCE ABNORMAL PROTEIN 1/WD REPEAT MEMBRANE PROTEIN"/>
    <property type="match status" value="1"/>
</dbReference>
<dbReference type="SUPFAM" id="SSF48371">
    <property type="entry name" value="ARM repeat"/>
    <property type="match status" value="1"/>
</dbReference>
<comment type="subcellular location">
    <subcellularLocation>
        <location evidence="2">Cell projection</location>
        <location evidence="2">Cilium</location>
        <location evidence="2">Flagellum</location>
    </subcellularLocation>
    <subcellularLocation>
        <location evidence="4">Cell projection</location>
        <location evidence="4">Cilium</location>
        <location evidence="4">Photoreceptor outer segment</location>
    </subcellularLocation>
    <subcellularLocation>
        <location evidence="3">Cell projection</location>
        <location evidence="3">Dendrite</location>
    </subcellularLocation>
    <subcellularLocation>
        <location evidence="1">Cytoplasm</location>
        <location evidence="1">Cytoskeleton</location>
        <location evidence="1">Cilium basal body</location>
    </subcellularLocation>
    <subcellularLocation>
        <location evidence="32">Postsynaptic cell membrane</location>
        <topology evidence="32">Multi-pass membrane protein</topology>
    </subcellularLocation>
</comment>
<evidence type="ECO:0000256" key="11">
    <source>
        <dbReference type="ARBA" id="ARBA00022729"/>
    </source>
</evidence>
<dbReference type="InterPro" id="IPR039468">
    <property type="entry name" value="WDR19_WD40_rpt"/>
</dbReference>
<keyword evidence="22" id="KW-0675">Receptor</keyword>
<feature type="domain" description="WDR19 first beta-propeller" evidence="48">
    <location>
        <begin position="1251"/>
        <end position="1458"/>
    </location>
</feature>
<dbReference type="Pfam" id="PF15911">
    <property type="entry name" value="Beta-prop_WDR19_2nd"/>
    <property type="match status" value="1"/>
</dbReference>
<evidence type="ECO:0000256" key="10">
    <source>
        <dbReference type="ARBA" id="ARBA00022692"/>
    </source>
</evidence>
<dbReference type="PRINTS" id="PR01677">
    <property type="entry name" value="GLYRBETA"/>
</dbReference>
<evidence type="ECO:0000256" key="9">
    <source>
        <dbReference type="ARBA" id="ARBA00022574"/>
    </source>
</evidence>
<dbReference type="SUPFAM" id="SSF63712">
    <property type="entry name" value="Nicotinic receptor ligand binding domain-like"/>
    <property type="match status" value="1"/>
</dbReference>
<dbReference type="PANTHER" id="PTHR14920:SF0">
    <property type="entry name" value="WD REPEAT DOMAIN 19"/>
    <property type="match status" value="1"/>
</dbReference>
<evidence type="ECO:0000259" key="47">
    <source>
        <dbReference type="Pfam" id="PF15911"/>
    </source>
</evidence>
<proteinExistence type="inferred from homology"/>
<evidence type="ECO:0000256" key="41">
    <source>
        <dbReference type="ARBA" id="ARBA00077540"/>
    </source>
</evidence>
<feature type="domain" description="IF140/IFT172/WDR19 TPR" evidence="49">
    <location>
        <begin position="1780"/>
        <end position="2158"/>
    </location>
</feature>
<dbReference type="InterPro" id="IPR036322">
    <property type="entry name" value="WD40_repeat_dom_sf"/>
</dbReference>
<dbReference type="GO" id="GO:0072657">
    <property type="term" value="P:protein localization to membrane"/>
    <property type="evidence" value="ECO:0007669"/>
    <property type="project" value="UniProtKB-ARBA"/>
</dbReference>
<dbReference type="EMBL" id="QBIY01013429">
    <property type="protein sequence ID" value="RXN04830.1"/>
    <property type="molecule type" value="Genomic_DNA"/>
</dbReference>
<dbReference type="InterPro" id="IPR011989">
    <property type="entry name" value="ARM-like"/>
</dbReference>
<dbReference type="FunFam" id="1.20.58.390:FF:000070">
    <property type="entry name" value="Glycine receptor beta"/>
    <property type="match status" value="1"/>
</dbReference>
<keyword evidence="6" id="KW-1003">Cell membrane</keyword>
<evidence type="ECO:0000256" key="6">
    <source>
        <dbReference type="ARBA" id="ARBA00022475"/>
    </source>
</evidence>
<dbReference type="SUPFAM" id="SSF50978">
    <property type="entry name" value="WD40 repeat-like"/>
    <property type="match status" value="1"/>
</dbReference>
<keyword evidence="27" id="KW-0628">Postsynaptic cell membrane</keyword>
<keyword evidence="13" id="KW-0970">Cilium biogenesis/degradation</keyword>
<evidence type="ECO:0000256" key="26">
    <source>
        <dbReference type="ARBA" id="ARBA00023214"/>
    </source>
</evidence>
<dbReference type="Gene3D" id="1.20.58.390">
    <property type="entry name" value="Neurotransmitter-gated ion-channel transmembrane domain"/>
    <property type="match status" value="1"/>
</dbReference>
<evidence type="ECO:0000256" key="21">
    <source>
        <dbReference type="ARBA" id="ARBA00023157"/>
    </source>
</evidence>
<dbReference type="InterPro" id="IPR018000">
    <property type="entry name" value="Neurotransmitter_ion_chnl_CS"/>
</dbReference>
<dbReference type="FunFam" id="1.25.40.470:FF:000006">
    <property type="entry name" value="WD repeat-containing protein 19 isoform X1"/>
    <property type="match status" value="1"/>
</dbReference>
<keyword evidence="18 42" id="KW-0406">Ion transport</keyword>
<feature type="region of interest" description="Disordered" evidence="43">
    <location>
        <begin position="1201"/>
        <end position="1226"/>
    </location>
</feature>
<keyword evidence="29" id="KW-1071">Ligand-gated ion channel</keyword>
<evidence type="ECO:0000256" key="24">
    <source>
        <dbReference type="ARBA" id="ARBA00023180"/>
    </source>
</evidence>
<evidence type="ECO:0000256" key="2">
    <source>
        <dbReference type="ARBA" id="ARBA00004230"/>
    </source>
</evidence>
<evidence type="ECO:0000256" key="12">
    <source>
        <dbReference type="ARBA" id="ARBA00022737"/>
    </source>
</evidence>
<dbReference type="GO" id="GO:0034707">
    <property type="term" value="C:chloride channel complex"/>
    <property type="evidence" value="ECO:0007669"/>
    <property type="project" value="UniProtKB-KW"/>
</dbReference>
<evidence type="ECO:0000256" key="37">
    <source>
        <dbReference type="ARBA" id="ARBA00064974"/>
    </source>
</evidence>
<evidence type="ECO:0000256" key="29">
    <source>
        <dbReference type="ARBA" id="ARBA00023286"/>
    </source>
</evidence>
<dbReference type="Gene3D" id="1.25.40.470">
    <property type="match status" value="2"/>
</dbReference>
<keyword evidence="11" id="KW-0732">Signal</keyword>
<keyword evidence="23" id="KW-0869">Chloride channel</keyword>
<dbReference type="InterPro" id="IPR011990">
    <property type="entry name" value="TPR-like_helical_dom_sf"/>
</dbReference>
<dbReference type="InterPro" id="IPR032682">
    <property type="entry name" value="Cnd1_C"/>
</dbReference>
<dbReference type="FunFam" id="2.130.10.10:FF:000242">
    <property type="entry name" value="WD repeat domain 19, isoform CRA_a"/>
    <property type="match status" value="1"/>
</dbReference>
<dbReference type="SUPFAM" id="SSF48452">
    <property type="entry name" value="TPR-like"/>
    <property type="match status" value="1"/>
</dbReference>
<reference evidence="50 51" key="1">
    <citation type="submission" date="2018-03" db="EMBL/GenBank/DDBJ databases">
        <title>Draft genome sequence of Rohu Carp (Labeo rohita).</title>
        <authorList>
            <person name="Das P."/>
            <person name="Kushwaha B."/>
            <person name="Joshi C.G."/>
            <person name="Kumar D."/>
            <person name="Nagpure N.S."/>
            <person name="Sahoo L."/>
            <person name="Das S.P."/>
            <person name="Bit A."/>
            <person name="Patnaik S."/>
            <person name="Meher P.K."/>
            <person name="Jayasankar P."/>
            <person name="Koringa P.G."/>
            <person name="Patel N.V."/>
            <person name="Hinsu A.T."/>
            <person name="Kumar R."/>
            <person name="Pandey M."/>
            <person name="Agarwal S."/>
            <person name="Srivastava S."/>
            <person name="Singh M."/>
            <person name="Iquebal M.A."/>
            <person name="Jaiswal S."/>
            <person name="Angadi U.B."/>
            <person name="Kumar N."/>
            <person name="Raza M."/>
            <person name="Shah T.M."/>
            <person name="Rai A."/>
            <person name="Jena J.K."/>
        </authorList>
    </citation>
    <scope>NUCLEOTIDE SEQUENCE [LARGE SCALE GENOMIC DNA]</scope>
    <source>
        <strain evidence="50">DASCIFA01</strain>
        <tissue evidence="50">Testis</tissue>
    </source>
</reference>
<evidence type="ECO:0000256" key="30">
    <source>
        <dbReference type="ARBA" id="ARBA00023303"/>
    </source>
</evidence>
<keyword evidence="30 42" id="KW-0407">Ion channel</keyword>
<evidence type="ECO:0000256" key="25">
    <source>
        <dbReference type="ARBA" id="ARBA00023212"/>
    </source>
</evidence>
<dbReference type="GO" id="GO:0030425">
    <property type="term" value="C:dendrite"/>
    <property type="evidence" value="ECO:0007669"/>
    <property type="project" value="UniProtKB-SubCell"/>
</dbReference>
<evidence type="ECO:0000256" key="27">
    <source>
        <dbReference type="ARBA" id="ARBA00023257"/>
    </source>
</evidence>
<evidence type="ECO:0000256" key="14">
    <source>
        <dbReference type="ARBA" id="ARBA00022803"/>
    </source>
</evidence>
<dbReference type="GO" id="GO:0016934">
    <property type="term" value="F:extracellularly glycine-gated chloride channel activity"/>
    <property type="evidence" value="ECO:0007669"/>
    <property type="project" value="InterPro"/>
</dbReference>
<keyword evidence="12" id="KW-0677">Repeat</keyword>
<protein>
    <recommendedName>
        <fullName evidence="39">Glycine receptor subunit beta</fullName>
    </recommendedName>
    <alternativeName>
        <fullName evidence="41">Glycine receptor 58 kDa subunit</fullName>
    </alternativeName>
    <alternativeName>
        <fullName evidence="40">Intraflagellar transport 144 homolog</fullName>
    </alternativeName>
    <alternativeName>
        <fullName evidence="38">WD repeat-containing protein 19</fullName>
    </alternativeName>
</protein>
<dbReference type="InterPro" id="IPR036719">
    <property type="entry name" value="Neuro-gated_channel_TM_sf"/>
</dbReference>
<evidence type="ECO:0000256" key="5">
    <source>
        <dbReference type="ARBA" id="ARBA00022448"/>
    </source>
</evidence>
<dbReference type="InterPro" id="IPR057855">
    <property type="entry name" value="Beta-prop_WDR19_1st"/>
</dbReference>
<evidence type="ECO:0000256" key="17">
    <source>
        <dbReference type="ARBA" id="ARBA00023018"/>
    </source>
</evidence>
<dbReference type="NCBIfam" id="TIGR00860">
    <property type="entry name" value="LIC"/>
    <property type="match status" value="1"/>
</dbReference>
<dbReference type="InterPro" id="IPR056168">
    <property type="entry name" value="TPR_IF140/IFT172/WDR19"/>
</dbReference>
<dbReference type="Gene3D" id="2.130.10.10">
    <property type="entry name" value="YVTN repeat-like/Quinoprotein amine dehydrogenase"/>
    <property type="match status" value="1"/>
</dbReference>
<evidence type="ECO:0000256" key="28">
    <source>
        <dbReference type="ARBA" id="ARBA00023273"/>
    </source>
</evidence>
<comment type="caution">
    <text evidence="50">The sequence shown here is derived from an EMBL/GenBank/DDBJ whole genome shotgun (WGS) entry which is preliminary data.</text>
</comment>
<feature type="domain" description="WDR19 WD40 repeat" evidence="47">
    <location>
        <begin position="1478"/>
        <end position="1752"/>
    </location>
</feature>
<evidence type="ECO:0000256" key="19">
    <source>
        <dbReference type="ARBA" id="ARBA00023069"/>
    </source>
</evidence>
<dbReference type="FunFam" id="2.70.170.10:FF:000014">
    <property type="entry name" value="Glycine receptor subunit beta"/>
    <property type="match status" value="1"/>
</dbReference>
<dbReference type="Pfam" id="PF02931">
    <property type="entry name" value="Neur_chan_LBD"/>
    <property type="match status" value="1"/>
</dbReference>
<keyword evidence="14" id="KW-0802">TPR repeat</keyword>
<dbReference type="FunFam" id="1.25.40.470:FF:000009">
    <property type="entry name" value="WD repeat-containing protein 19 isoform X1"/>
    <property type="match status" value="1"/>
</dbReference>
<comment type="function">
    <text evidence="34">Subunit of heteromeric glycine-gated chloride channels. Plays an important role in the down-regulation of neuronal excitability. Contributes to the generation of inhibitory postsynaptic currents.</text>
</comment>
<dbReference type="InterPro" id="IPR006202">
    <property type="entry name" value="Neur_chan_lig-bd"/>
</dbReference>
<keyword evidence="16 42" id="KW-1133">Transmembrane helix</keyword>
<evidence type="ECO:0000256" key="20">
    <source>
        <dbReference type="ARBA" id="ARBA00023136"/>
    </source>
</evidence>
<dbReference type="GO" id="GO:0001750">
    <property type="term" value="C:photoreceptor outer segment"/>
    <property type="evidence" value="ECO:0007669"/>
    <property type="project" value="UniProtKB-SubCell"/>
</dbReference>
<evidence type="ECO:0000256" key="7">
    <source>
        <dbReference type="ARBA" id="ARBA00022490"/>
    </source>
</evidence>
<dbReference type="FunFam" id="1.25.10.10:FF:000345">
    <property type="entry name" value="Condensin-2 complex subunit D3"/>
    <property type="match status" value="1"/>
</dbReference>
<dbReference type="InterPro" id="IPR001680">
    <property type="entry name" value="WD40_rpt"/>
</dbReference>
<evidence type="ECO:0000256" key="38">
    <source>
        <dbReference type="ARBA" id="ARBA00070579"/>
    </source>
</evidence>
<keyword evidence="26" id="KW-0868">Chloride</keyword>
<dbReference type="Pfam" id="PF12717">
    <property type="entry name" value="Cnd1"/>
    <property type="match status" value="1"/>
</dbReference>
<evidence type="ECO:0000256" key="1">
    <source>
        <dbReference type="ARBA" id="ARBA00004120"/>
    </source>
</evidence>
<evidence type="ECO:0000256" key="39">
    <source>
        <dbReference type="ARBA" id="ARBA00072340"/>
    </source>
</evidence>
<keyword evidence="7" id="KW-0963">Cytoplasm</keyword>
<evidence type="ECO:0000259" key="48">
    <source>
        <dbReference type="Pfam" id="PF23389"/>
    </source>
</evidence>
<evidence type="ECO:0000256" key="15">
    <source>
        <dbReference type="ARBA" id="ARBA00022846"/>
    </source>
</evidence>
<keyword evidence="24" id="KW-0325">Glycoprotein</keyword>
<evidence type="ECO:0000259" key="44">
    <source>
        <dbReference type="Pfam" id="PF02931"/>
    </source>
</evidence>
<dbReference type="Gene3D" id="2.70.170.10">
    <property type="entry name" value="Neurotransmitter-gated ion-channel ligand-binding domain"/>
    <property type="match status" value="1"/>
</dbReference>
<keyword evidence="8" id="KW-0597">Phosphoprotein</keyword>
<evidence type="ECO:0000313" key="50">
    <source>
        <dbReference type="EMBL" id="RXN04830.1"/>
    </source>
</evidence>
<dbReference type="SUPFAM" id="SSF82171">
    <property type="entry name" value="DPP6 N-terminal domain-like"/>
    <property type="match status" value="1"/>
</dbReference>
<evidence type="ECO:0000256" key="42">
    <source>
        <dbReference type="RuleBase" id="RU000687"/>
    </source>
</evidence>
<evidence type="ECO:0000313" key="51">
    <source>
        <dbReference type="Proteomes" id="UP000290572"/>
    </source>
</evidence>
<evidence type="ECO:0000256" key="32">
    <source>
        <dbReference type="ARBA" id="ARBA00034104"/>
    </source>
</evidence>
<keyword evidence="19" id="KW-0969">Cilium</keyword>
<comment type="caution">
    <text evidence="42">Lacks conserved residue(s) required for the propagation of feature annotation.</text>
</comment>
<keyword evidence="10 42" id="KW-0812">Transmembrane</keyword>
<keyword evidence="28" id="KW-0966">Cell projection</keyword>
<name>A0A498L8Z5_LABRO</name>
<keyword evidence="25" id="KW-0206">Cytoskeleton</keyword>